<evidence type="ECO:0000256" key="3">
    <source>
        <dbReference type="ARBA" id="ARBA00022679"/>
    </source>
</evidence>
<evidence type="ECO:0000313" key="7">
    <source>
        <dbReference type="Proteomes" id="UP000675781"/>
    </source>
</evidence>
<feature type="domain" description="Erythromycin biosynthesis protein CIII-like N-terminal" evidence="5">
    <location>
        <begin position="22"/>
        <end position="260"/>
    </location>
</feature>
<dbReference type="SUPFAM" id="SSF53756">
    <property type="entry name" value="UDP-Glycosyltransferase/glycogen phosphorylase"/>
    <property type="match status" value="1"/>
</dbReference>
<name>A0A941IPG4_9ACTN</name>
<dbReference type="AlphaFoldDB" id="A0A941IPG4"/>
<feature type="domain" description="Erythromycin biosynthesis protein CIII-like C-terminal" evidence="4">
    <location>
        <begin position="277"/>
        <end position="390"/>
    </location>
</feature>
<comment type="caution">
    <text evidence="6">The sequence shown here is derived from an EMBL/GenBank/DDBJ whole genome shotgun (WGS) entry which is preliminary data.</text>
</comment>
<dbReference type="GO" id="GO:0017000">
    <property type="term" value="P:antibiotic biosynthetic process"/>
    <property type="evidence" value="ECO:0007669"/>
    <property type="project" value="UniProtKB-ARBA"/>
</dbReference>
<dbReference type="PANTHER" id="PTHR48050">
    <property type="entry name" value="STEROL 3-BETA-GLUCOSYLTRANSFERASE"/>
    <property type="match status" value="1"/>
</dbReference>
<proteinExistence type="inferred from homology"/>
<gene>
    <name evidence="6" type="ORF">KDL01_01570</name>
</gene>
<dbReference type="GO" id="GO:0008194">
    <property type="term" value="F:UDP-glycosyltransferase activity"/>
    <property type="evidence" value="ECO:0007669"/>
    <property type="project" value="InterPro"/>
</dbReference>
<dbReference type="Pfam" id="PF06722">
    <property type="entry name" value="EryCIII-like_C"/>
    <property type="match status" value="1"/>
</dbReference>
<organism evidence="6 7">
    <name type="scientific">Actinospica durhamensis</name>
    <dbReference type="NCBI Taxonomy" id="1508375"/>
    <lineage>
        <taxon>Bacteria</taxon>
        <taxon>Bacillati</taxon>
        <taxon>Actinomycetota</taxon>
        <taxon>Actinomycetes</taxon>
        <taxon>Catenulisporales</taxon>
        <taxon>Actinospicaceae</taxon>
        <taxon>Actinospica</taxon>
    </lineage>
</organism>
<evidence type="ECO:0000259" key="4">
    <source>
        <dbReference type="Pfam" id="PF06722"/>
    </source>
</evidence>
<dbReference type="InterPro" id="IPR002213">
    <property type="entry name" value="UDP_glucos_trans"/>
</dbReference>
<dbReference type="PANTHER" id="PTHR48050:SF13">
    <property type="entry name" value="STEROL 3-BETA-GLUCOSYLTRANSFERASE UGT80A2"/>
    <property type="match status" value="1"/>
</dbReference>
<dbReference type="EMBL" id="JAGSOG010000004">
    <property type="protein sequence ID" value="MBR7831928.1"/>
    <property type="molecule type" value="Genomic_DNA"/>
</dbReference>
<dbReference type="GO" id="GO:0016758">
    <property type="term" value="F:hexosyltransferase activity"/>
    <property type="evidence" value="ECO:0007669"/>
    <property type="project" value="UniProtKB-ARBA"/>
</dbReference>
<keyword evidence="3" id="KW-0808">Transferase</keyword>
<comment type="similarity">
    <text evidence="1">Belongs to the glycosyltransferase 28 family.</text>
</comment>
<dbReference type="InterPro" id="IPR050426">
    <property type="entry name" value="Glycosyltransferase_28"/>
</dbReference>
<evidence type="ECO:0000256" key="1">
    <source>
        <dbReference type="ARBA" id="ARBA00006962"/>
    </source>
</evidence>
<dbReference type="CDD" id="cd03784">
    <property type="entry name" value="GT1_Gtf-like"/>
    <property type="match status" value="1"/>
</dbReference>
<dbReference type="InterPro" id="IPR048284">
    <property type="entry name" value="EryCIII-like_N"/>
</dbReference>
<sequence>MRVLLTCYPANVHLYPIAPLAWALQSAGHEVRIGTHLHGGFADALTRTGLITVSLGDPNDPEPVLRPDARMSAMPDEVDAYAKIMGLNPDEREHWICFYQYLINPISEYLRPDLPYADDLVEFARTWKPDLVLWDPVFAPGAVAAAASGAVHARFLGSMLDWPGFFHNRLEEYRTQLEAAGLVANPFAEAMRPLAERYGVTVDKELLFGQWTVDPLPDGIRLETDLPKLPVRWVPYAFAETSQPWLLQRLERPRIALSLGESMRRVVNGDFGRTPKLFEALADLDVDVIATLNSRQLDGVRRIPDNVHVSDWLPLPQVLPTCSLHIHHGGSGTAMPAVASRVPQIVTDTDESNMLRRVTAAAVTGAAMTSDEIEYDEAAAAAEAVWELPAKHMMAPWWSNYVVKYGAGVRMNYQTMSVEEIRKQILEVLHGPSYRAGANKLHDIWLATPSPNEIVPALERLTAEGRSRI</sequence>
<accession>A0A941IPG4</accession>
<keyword evidence="7" id="KW-1185">Reference proteome</keyword>
<dbReference type="RefSeq" id="WP_212526466.1">
    <property type="nucleotide sequence ID" value="NZ_JAGSOG010000004.1"/>
</dbReference>
<evidence type="ECO:0000256" key="2">
    <source>
        <dbReference type="ARBA" id="ARBA00022676"/>
    </source>
</evidence>
<evidence type="ECO:0000259" key="5">
    <source>
        <dbReference type="Pfam" id="PF21036"/>
    </source>
</evidence>
<dbReference type="Pfam" id="PF21036">
    <property type="entry name" value="EryCIII-like_N"/>
    <property type="match status" value="1"/>
</dbReference>
<dbReference type="InterPro" id="IPR010610">
    <property type="entry name" value="EryCIII-like_C"/>
</dbReference>
<reference evidence="6" key="1">
    <citation type="submission" date="2021-04" db="EMBL/GenBank/DDBJ databases">
        <title>Genome based classification of Actinospica acidithermotolerans sp. nov., an actinobacterium isolated from an Indonesian hot spring.</title>
        <authorList>
            <person name="Kusuma A.B."/>
            <person name="Putra K.E."/>
            <person name="Nafisah S."/>
            <person name="Loh J."/>
            <person name="Nouioui I."/>
            <person name="Goodfellow M."/>
        </authorList>
    </citation>
    <scope>NUCLEOTIDE SEQUENCE</scope>
    <source>
        <strain evidence="6">CSCA 57</strain>
    </source>
</reference>
<evidence type="ECO:0000313" key="6">
    <source>
        <dbReference type="EMBL" id="MBR7831928.1"/>
    </source>
</evidence>
<dbReference type="Proteomes" id="UP000675781">
    <property type="component" value="Unassembled WGS sequence"/>
</dbReference>
<protein>
    <submittedName>
        <fullName evidence="6">DUF1205 domain-containing protein</fullName>
    </submittedName>
</protein>
<dbReference type="Gene3D" id="3.40.50.2000">
    <property type="entry name" value="Glycogen Phosphorylase B"/>
    <property type="match status" value="2"/>
</dbReference>
<keyword evidence="2" id="KW-0328">Glycosyltransferase</keyword>